<gene>
    <name evidence="7" type="ORF">FOA43_000032</name>
</gene>
<comment type="subcellular location">
    <subcellularLocation>
        <location evidence="1 6">Mitochondrion</location>
    </subcellularLocation>
</comment>
<dbReference type="Pfam" id="PF17049">
    <property type="entry name" value="AEP1"/>
    <property type="match status" value="1"/>
</dbReference>
<dbReference type="GO" id="GO:0005739">
    <property type="term" value="C:mitochondrion"/>
    <property type="evidence" value="ECO:0007669"/>
    <property type="project" value="UniProtKB-SubCell"/>
</dbReference>
<dbReference type="AlphaFoldDB" id="A0A875RVA3"/>
<dbReference type="GO" id="GO:0045182">
    <property type="term" value="F:translation regulator activity"/>
    <property type="evidence" value="ECO:0007669"/>
    <property type="project" value="InterPro"/>
</dbReference>
<evidence type="ECO:0000313" key="8">
    <source>
        <dbReference type="Proteomes" id="UP000662931"/>
    </source>
</evidence>
<evidence type="ECO:0000313" key="7">
    <source>
        <dbReference type="EMBL" id="QPG72731.1"/>
    </source>
</evidence>
<name>A0A875RVA3_EENNA</name>
<comment type="function">
    <text evidence="6">Required for translation of the mitochondrial OLI1 transcript encoding subunit 9 of mitochondrial ATP synthase.</text>
</comment>
<evidence type="ECO:0000256" key="1">
    <source>
        <dbReference type="ARBA" id="ARBA00004173"/>
    </source>
</evidence>
<protein>
    <recommendedName>
        <fullName evidence="6">ATPase expression protein 1</fullName>
    </recommendedName>
</protein>
<keyword evidence="3 6" id="KW-0810">Translation regulation</keyword>
<evidence type="ECO:0000256" key="3">
    <source>
        <dbReference type="ARBA" id="ARBA00022845"/>
    </source>
</evidence>
<reference evidence="7" key="1">
    <citation type="submission" date="2020-10" db="EMBL/GenBank/DDBJ databases">
        <authorList>
            <person name="Roach M.J.R."/>
        </authorList>
    </citation>
    <scope>NUCLEOTIDE SEQUENCE</scope>
    <source>
        <strain evidence="7">CBS 1945</strain>
    </source>
</reference>
<comment type="similarity">
    <text evidence="2 6">Belongs to the AEP1 family.</text>
</comment>
<dbReference type="Proteomes" id="UP000662931">
    <property type="component" value="Chromosome 1"/>
</dbReference>
<evidence type="ECO:0000256" key="4">
    <source>
        <dbReference type="ARBA" id="ARBA00022946"/>
    </source>
</evidence>
<evidence type="ECO:0000256" key="5">
    <source>
        <dbReference type="ARBA" id="ARBA00023128"/>
    </source>
</evidence>
<keyword evidence="8" id="KW-1185">Reference proteome</keyword>
<dbReference type="OrthoDB" id="3991465at2759"/>
<evidence type="ECO:0000256" key="2">
    <source>
        <dbReference type="ARBA" id="ARBA00008176"/>
    </source>
</evidence>
<keyword evidence="4 6" id="KW-0809">Transit peptide</keyword>
<dbReference type="InterPro" id="IPR031467">
    <property type="entry name" value="Aep1"/>
</dbReference>
<sequence>MTDLLTVLTSSDAIAKKEVNIPSKKILESTLEQKENYRTPFIGFNYTDYLDVALTNQTQPLFTRYEEYISIKDSQARDYRHANKNFLDLMMDYSKRTFIPLNVLQRHFTCNQVSLPEDIEERVISQIYQANTPEQVSRLVLALADKLNRYTVANIVSGMLLYLLKEKSEQSASAIRSLAQYVAFEVVEFDQAEIEGLVGQLAINGEMDHASLIISSFDKINGPATNFINSASPSIKLELFDGYTCSRSFQLASEYLESLIIVDKACPPTESIEKYLEMVSSIAGAIKSNFRSKKLVFNAYSSSVAYTMRVPGTLSAKLVKIIIPWLTKSEFPWFVNFLKLCPGYQNVMPKCAGKLLETYAKEIGRLDDSNVDKSISLTAFISQMEIPKSSFDSETKQLIATLYATFKSPIATKLWVDNLEKKADSDFINELIKLLKPNLKGSMIDQPLPGRLPSDSLRVIEQLRDEI</sequence>
<dbReference type="RefSeq" id="XP_038776296.1">
    <property type="nucleotide sequence ID" value="XM_038920368.1"/>
</dbReference>
<keyword evidence="5 6" id="KW-0496">Mitochondrion</keyword>
<dbReference type="GeneID" id="62193433"/>
<dbReference type="KEGG" id="bnn:FOA43_000032"/>
<proteinExistence type="inferred from homology"/>
<organism evidence="7 8">
    <name type="scientific">Eeniella nana</name>
    <name type="common">Yeast</name>
    <name type="synonym">Brettanomyces nanus</name>
    <dbReference type="NCBI Taxonomy" id="13502"/>
    <lineage>
        <taxon>Eukaryota</taxon>
        <taxon>Fungi</taxon>
        <taxon>Dikarya</taxon>
        <taxon>Ascomycota</taxon>
        <taxon>Saccharomycotina</taxon>
        <taxon>Pichiomycetes</taxon>
        <taxon>Pichiales</taxon>
        <taxon>Pichiaceae</taxon>
        <taxon>Brettanomyces</taxon>
    </lineage>
</organism>
<accession>A0A875RVA3</accession>
<dbReference type="EMBL" id="CP064812">
    <property type="protein sequence ID" value="QPG72731.1"/>
    <property type="molecule type" value="Genomic_DNA"/>
</dbReference>
<evidence type="ECO:0000256" key="6">
    <source>
        <dbReference type="RuleBase" id="RU362136"/>
    </source>
</evidence>